<gene>
    <name evidence="2" type="ORF">SS04J15_000005</name>
</gene>
<protein>
    <submittedName>
        <fullName evidence="2">Uncharacterized protein</fullName>
    </submittedName>
</protein>
<accession>A0A678T4K2</accession>
<organism evidence="2">
    <name type="scientific">Saccharum spontaneum</name>
    <name type="common">Wild sugarcane</name>
    <dbReference type="NCBI Taxonomy" id="62335"/>
    <lineage>
        <taxon>Eukaryota</taxon>
        <taxon>Viridiplantae</taxon>
        <taxon>Streptophyta</taxon>
        <taxon>Embryophyta</taxon>
        <taxon>Tracheophyta</taxon>
        <taxon>Spermatophyta</taxon>
        <taxon>Magnoliopsida</taxon>
        <taxon>Liliopsida</taxon>
        <taxon>Poales</taxon>
        <taxon>Poaceae</taxon>
        <taxon>PACMAD clade</taxon>
        <taxon>Panicoideae</taxon>
        <taxon>Andropogonodae</taxon>
        <taxon>Andropogoneae</taxon>
        <taxon>Saccharinae</taxon>
        <taxon>Saccharum</taxon>
        <taxon>Saccharum officinarum species complex</taxon>
    </lineage>
</organism>
<name>A0A678T4K2_SACSP</name>
<proteinExistence type="predicted"/>
<reference evidence="2" key="1">
    <citation type="submission" date="2018-04" db="EMBL/GenBank/DDBJ databases">
        <title>Comparative Analysis of Homologous Sequences of Saccharum officinarum and Saccharum spontaneum Reveals Independent Polyploidization Events.</title>
        <authorList>
            <person name="Sharma A."/>
            <person name="Song J."/>
            <person name="Lin Q."/>
            <person name="Singh R."/>
            <person name="Ramos N."/>
            <person name="Wang K."/>
            <person name="Zhang J."/>
            <person name="Ming R."/>
            <person name="Yu Q."/>
        </authorList>
    </citation>
    <scope>NUCLEOTIDE SEQUENCE</scope>
</reference>
<dbReference type="AlphaFoldDB" id="A0A678T4K2"/>
<feature type="region of interest" description="Disordered" evidence="1">
    <location>
        <begin position="124"/>
        <end position="146"/>
    </location>
</feature>
<evidence type="ECO:0000313" key="2">
    <source>
        <dbReference type="EMBL" id="AWA44972.1"/>
    </source>
</evidence>
<dbReference type="EMBL" id="MH182551">
    <property type="protein sequence ID" value="AWA44972.1"/>
    <property type="molecule type" value="Genomic_DNA"/>
</dbReference>
<evidence type="ECO:0000256" key="1">
    <source>
        <dbReference type="SAM" id="MobiDB-lite"/>
    </source>
</evidence>
<sequence>MVFKSSSHSKCMQLASSIQWRSTCTRTERALWSIPLSNSMRAVAVYQLLMLSFGRVLSRMLSPGAQLYQDMHGKPSQGVFCLVLRNEASQQLPAAARGGVAEAGEERHGGREVGCRGIAREERGMLEPGDALDSHANAGGGAMATR</sequence>